<name>A0A090MIX5_AFIFE</name>
<reference evidence="8 9" key="1">
    <citation type="journal article" date="2014" name="Genome Announc.">
        <title>Genome Sequence of Afipia felis Strain 76713, Isolated in Hospital Water Using an Amoeba Co-Culture Procedure.</title>
        <authorList>
            <person name="Benamar S."/>
            <person name="La Scola B."/>
            <person name="Croce O."/>
        </authorList>
    </citation>
    <scope>NUCLEOTIDE SEQUENCE [LARGE SCALE GENOMIC DNA]</scope>
    <source>
        <strain evidence="8 9">76713</strain>
    </source>
</reference>
<evidence type="ECO:0000256" key="1">
    <source>
        <dbReference type="ARBA" id="ARBA00004651"/>
    </source>
</evidence>
<gene>
    <name evidence="8" type="primary">yijE_1</name>
    <name evidence="8" type="ORF">BN961_00862</name>
</gene>
<keyword evidence="3 6" id="KW-0812">Transmembrane</keyword>
<feature type="transmembrane region" description="Helical" evidence="6">
    <location>
        <begin position="189"/>
        <end position="208"/>
    </location>
</feature>
<keyword evidence="4 6" id="KW-1133">Transmembrane helix</keyword>
<dbReference type="PANTHER" id="PTHR32322:SF18">
    <property type="entry name" value="S-ADENOSYLMETHIONINE_S-ADENOSYLHOMOCYSTEINE TRANSPORTER"/>
    <property type="match status" value="1"/>
</dbReference>
<keyword evidence="5 6" id="KW-0472">Membrane</keyword>
<evidence type="ECO:0000256" key="5">
    <source>
        <dbReference type="ARBA" id="ARBA00023136"/>
    </source>
</evidence>
<dbReference type="AlphaFoldDB" id="A0A090MIX5"/>
<evidence type="ECO:0000256" key="3">
    <source>
        <dbReference type="ARBA" id="ARBA00022692"/>
    </source>
</evidence>
<feature type="transmembrane region" description="Helical" evidence="6">
    <location>
        <begin position="106"/>
        <end position="123"/>
    </location>
</feature>
<dbReference type="EMBL" id="CCAZ020000001">
    <property type="protein sequence ID" value="CEG07470.1"/>
    <property type="molecule type" value="Genomic_DNA"/>
</dbReference>
<comment type="caution">
    <text evidence="8">The sequence shown here is derived from an EMBL/GenBank/DDBJ whole genome shotgun (WGS) entry which is preliminary data.</text>
</comment>
<evidence type="ECO:0000313" key="8">
    <source>
        <dbReference type="EMBL" id="CEG07470.1"/>
    </source>
</evidence>
<evidence type="ECO:0000256" key="4">
    <source>
        <dbReference type="ARBA" id="ARBA00022989"/>
    </source>
</evidence>
<accession>A0A090MIX5</accession>
<feature type="transmembrane region" description="Helical" evidence="6">
    <location>
        <begin position="220"/>
        <end position="239"/>
    </location>
</feature>
<evidence type="ECO:0000256" key="6">
    <source>
        <dbReference type="SAM" id="Phobius"/>
    </source>
</evidence>
<feature type="transmembrane region" description="Helical" evidence="6">
    <location>
        <begin position="74"/>
        <end position="94"/>
    </location>
</feature>
<dbReference type="PANTHER" id="PTHR32322">
    <property type="entry name" value="INNER MEMBRANE TRANSPORTER"/>
    <property type="match status" value="1"/>
</dbReference>
<feature type="transmembrane region" description="Helical" evidence="6">
    <location>
        <begin position="158"/>
        <end position="177"/>
    </location>
</feature>
<dbReference type="InterPro" id="IPR000620">
    <property type="entry name" value="EamA_dom"/>
</dbReference>
<proteinExistence type="predicted"/>
<feature type="transmembrane region" description="Helical" evidence="6">
    <location>
        <begin position="42"/>
        <end position="62"/>
    </location>
</feature>
<evidence type="ECO:0000313" key="9">
    <source>
        <dbReference type="Proteomes" id="UP000035762"/>
    </source>
</evidence>
<protein>
    <submittedName>
        <fullName evidence="8">Inner membrane transporter yiJE</fullName>
    </submittedName>
</protein>
<dbReference type="InterPro" id="IPR050638">
    <property type="entry name" value="AA-Vitamin_Transporters"/>
</dbReference>
<evidence type="ECO:0000259" key="7">
    <source>
        <dbReference type="Pfam" id="PF00892"/>
    </source>
</evidence>
<dbReference type="SUPFAM" id="SSF103481">
    <property type="entry name" value="Multidrug resistance efflux transporter EmrE"/>
    <property type="match status" value="2"/>
</dbReference>
<comment type="subcellular location">
    <subcellularLocation>
        <location evidence="1">Cell membrane</location>
        <topology evidence="1">Multi-pass membrane protein</topology>
    </subcellularLocation>
</comment>
<dbReference type="Proteomes" id="UP000035762">
    <property type="component" value="Unassembled WGS sequence"/>
</dbReference>
<evidence type="ECO:0000256" key="2">
    <source>
        <dbReference type="ARBA" id="ARBA00022475"/>
    </source>
</evidence>
<feature type="transmembrane region" description="Helical" evidence="6">
    <location>
        <begin position="132"/>
        <end position="152"/>
    </location>
</feature>
<dbReference type="RefSeq" id="WP_009336920.1">
    <property type="nucleotide sequence ID" value="NZ_CCAZ020000001.1"/>
</dbReference>
<keyword evidence="9" id="KW-1185">Reference proteome</keyword>
<feature type="domain" description="EamA" evidence="7">
    <location>
        <begin position="160"/>
        <end position="293"/>
    </location>
</feature>
<feature type="transmembrane region" description="Helical" evidence="6">
    <location>
        <begin position="276"/>
        <end position="293"/>
    </location>
</feature>
<organism evidence="8 9">
    <name type="scientific">Afipia felis</name>
    <name type="common">Cat scratch disease bacillus</name>
    <dbReference type="NCBI Taxonomy" id="1035"/>
    <lineage>
        <taxon>Bacteria</taxon>
        <taxon>Pseudomonadati</taxon>
        <taxon>Pseudomonadota</taxon>
        <taxon>Alphaproteobacteria</taxon>
        <taxon>Hyphomicrobiales</taxon>
        <taxon>Nitrobacteraceae</taxon>
        <taxon>Afipia</taxon>
    </lineage>
</organism>
<sequence length="304" mass="32136">MDKEASTHQARLGGLLFLACTAIGWGLNWPAMKILLRDWPPLFARGISGVVATLILFAIAAANRERSAVPRKTWGALLLASFTNVFAWMGFTTISMTTLSISEASLLVYTMPIWATLLAWPVLGSRPKPRDVAGLILGFAGLFVLFSDHPLGFASDKIVGVALALGAAILFALGSLLNARPVPVAPISFVAWQIGLGSLPMVVLGLAFEHPDMGALRIDSGLMLAYMTLVPMGTCYLTWFATIRRLPATTAAVGMLSVPVIGILAGALFLGDGIGWREICAIVLTLAGVALALSKPKPVIEQGV</sequence>
<dbReference type="STRING" id="1035.BN961_00862"/>
<feature type="domain" description="EamA" evidence="7">
    <location>
        <begin position="14"/>
        <end position="146"/>
    </location>
</feature>
<feature type="transmembrane region" description="Helical" evidence="6">
    <location>
        <begin position="251"/>
        <end position="270"/>
    </location>
</feature>
<feature type="transmembrane region" description="Helical" evidence="6">
    <location>
        <begin position="12"/>
        <end position="30"/>
    </location>
</feature>
<dbReference type="OrthoDB" id="7850605at2"/>
<dbReference type="InterPro" id="IPR037185">
    <property type="entry name" value="EmrE-like"/>
</dbReference>
<dbReference type="GO" id="GO:0005886">
    <property type="term" value="C:plasma membrane"/>
    <property type="evidence" value="ECO:0007669"/>
    <property type="project" value="UniProtKB-SubCell"/>
</dbReference>
<dbReference type="Pfam" id="PF00892">
    <property type="entry name" value="EamA"/>
    <property type="match status" value="2"/>
</dbReference>
<keyword evidence="2" id="KW-1003">Cell membrane</keyword>